<keyword evidence="2" id="KW-1133">Transmembrane helix</keyword>
<keyword evidence="2" id="KW-0472">Membrane</keyword>
<protein>
    <submittedName>
        <fullName evidence="3">Uncharacterized protein</fullName>
    </submittedName>
</protein>
<evidence type="ECO:0000313" key="3">
    <source>
        <dbReference type="EMBL" id="NYS24856.1"/>
    </source>
</evidence>
<evidence type="ECO:0000256" key="2">
    <source>
        <dbReference type="SAM" id="Phobius"/>
    </source>
</evidence>
<dbReference type="EMBL" id="JACBXS010000012">
    <property type="protein sequence ID" value="NYS24856.1"/>
    <property type="molecule type" value="Genomic_DNA"/>
</dbReference>
<keyword evidence="2" id="KW-0812">Transmembrane</keyword>
<feature type="region of interest" description="Disordered" evidence="1">
    <location>
        <begin position="33"/>
        <end position="60"/>
    </location>
</feature>
<sequence length="60" mass="6495">MDVLNLIVLLALFTLLSVTVFALVGKKRVEQRMDDPNAPKSSLAKDSPGAGAVERLDRVD</sequence>
<dbReference type="RefSeq" id="WP_179905558.1">
    <property type="nucleotide sequence ID" value="NZ_JACBXS010000012.1"/>
</dbReference>
<feature type="transmembrane region" description="Helical" evidence="2">
    <location>
        <begin position="6"/>
        <end position="24"/>
    </location>
</feature>
<comment type="caution">
    <text evidence="3">The sequence shown here is derived from an EMBL/GenBank/DDBJ whole genome shotgun (WGS) entry which is preliminary data.</text>
</comment>
<name>A0A7Z0HYX2_9RHOB</name>
<dbReference type="AlphaFoldDB" id="A0A7Z0HYX2"/>
<dbReference type="Proteomes" id="UP000529417">
    <property type="component" value="Unassembled WGS sequence"/>
</dbReference>
<reference evidence="3 4" key="1">
    <citation type="journal article" date="2000" name="Arch. Microbiol.">
        <title>Rhodobaca bogoriensis gen. nov. and sp. nov., an alkaliphilic purple nonsulfur bacterium from African Rift Valley soda lakes.</title>
        <authorList>
            <person name="Milford A.D."/>
            <person name="Achenbach L.A."/>
            <person name="Jung D.O."/>
            <person name="Madigan M.T."/>
        </authorList>
    </citation>
    <scope>NUCLEOTIDE SEQUENCE [LARGE SCALE GENOMIC DNA]</scope>
    <source>
        <strain evidence="3 4">2376</strain>
    </source>
</reference>
<evidence type="ECO:0000313" key="4">
    <source>
        <dbReference type="Proteomes" id="UP000529417"/>
    </source>
</evidence>
<evidence type="ECO:0000256" key="1">
    <source>
        <dbReference type="SAM" id="MobiDB-lite"/>
    </source>
</evidence>
<keyword evidence="4" id="KW-1185">Reference proteome</keyword>
<organism evidence="3 4">
    <name type="scientific">Rhabdonatronobacter sediminivivens</name>
    <dbReference type="NCBI Taxonomy" id="2743469"/>
    <lineage>
        <taxon>Bacteria</taxon>
        <taxon>Pseudomonadati</taxon>
        <taxon>Pseudomonadota</taxon>
        <taxon>Alphaproteobacteria</taxon>
        <taxon>Rhodobacterales</taxon>
        <taxon>Paracoccaceae</taxon>
        <taxon>Rhabdonatronobacter</taxon>
    </lineage>
</organism>
<gene>
    <name evidence="3" type="ORF">HUK65_07595</name>
</gene>
<accession>A0A7Z0HYX2</accession>
<proteinExistence type="predicted"/>